<dbReference type="InterPro" id="IPR041966">
    <property type="entry name" value="LOTUS-like"/>
</dbReference>
<dbReference type="GO" id="GO:0030154">
    <property type="term" value="P:cell differentiation"/>
    <property type="evidence" value="ECO:0007669"/>
    <property type="project" value="UniProtKB-ARBA"/>
</dbReference>
<evidence type="ECO:0000313" key="8">
    <source>
        <dbReference type="EMBL" id="KAK9885645.1"/>
    </source>
</evidence>
<evidence type="ECO:0000256" key="5">
    <source>
        <dbReference type="SAM" id="MobiDB-lite"/>
    </source>
</evidence>
<proteinExistence type="predicted"/>
<accession>A0AAW1UWZ5</accession>
<feature type="region of interest" description="Disordered" evidence="5">
    <location>
        <begin position="180"/>
        <end position="211"/>
    </location>
</feature>
<dbReference type="SMART" id="SM00333">
    <property type="entry name" value="TUDOR"/>
    <property type="match status" value="1"/>
</dbReference>
<gene>
    <name evidence="8" type="ORF">WA026_012409</name>
</gene>
<dbReference type="Gene3D" id="3.30.420.610">
    <property type="entry name" value="LOTUS domain-like"/>
    <property type="match status" value="2"/>
</dbReference>
<dbReference type="AlphaFoldDB" id="A0AAW1UWZ5"/>
<feature type="compositionally biased region" description="Basic and acidic residues" evidence="5">
    <location>
        <begin position="188"/>
        <end position="201"/>
    </location>
</feature>
<dbReference type="GO" id="GO:0005737">
    <property type="term" value="C:cytoplasm"/>
    <property type="evidence" value="ECO:0007669"/>
    <property type="project" value="UniProtKB-SubCell"/>
</dbReference>
<dbReference type="PROSITE" id="PS51644">
    <property type="entry name" value="HTH_OST"/>
    <property type="match status" value="2"/>
</dbReference>
<dbReference type="Proteomes" id="UP001431783">
    <property type="component" value="Unassembled WGS sequence"/>
</dbReference>
<organism evidence="8 9">
    <name type="scientific">Henosepilachna vigintioctopunctata</name>
    <dbReference type="NCBI Taxonomy" id="420089"/>
    <lineage>
        <taxon>Eukaryota</taxon>
        <taxon>Metazoa</taxon>
        <taxon>Ecdysozoa</taxon>
        <taxon>Arthropoda</taxon>
        <taxon>Hexapoda</taxon>
        <taxon>Insecta</taxon>
        <taxon>Pterygota</taxon>
        <taxon>Neoptera</taxon>
        <taxon>Endopterygota</taxon>
        <taxon>Coleoptera</taxon>
        <taxon>Polyphaga</taxon>
        <taxon>Cucujiformia</taxon>
        <taxon>Coccinelloidea</taxon>
        <taxon>Coccinellidae</taxon>
        <taxon>Epilachninae</taxon>
        <taxon>Epilachnini</taxon>
        <taxon>Henosepilachna</taxon>
    </lineage>
</organism>
<evidence type="ECO:0000313" key="9">
    <source>
        <dbReference type="Proteomes" id="UP001431783"/>
    </source>
</evidence>
<feature type="domain" description="HTH OST-type" evidence="7">
    <location>
        <begin position="217"/>
        <end position="290"/>
    </location>
</feature>
<keyword evidence="4" id="KW-0221">Differentiation</keyword>
<evidence type="ECO:0000256" key="2">
    <source>
        <dbReference type="ARBA" id="ARBA00022490"/>
    </source>
</evidence>
<evidence type="ECO:0000256" key="4">
    <source>
        <dbReference type="ARBA" id="ARBA00022871"/>
    </source>
</evidence>
<keyword evidence="2" id="KW-0963">Cytoplasm</keyword>
<name>A0AAW1UWZ5_9CUCU</name>
<evidence type="ECO:0000256" key="3">
    <source>
        <dbReference type="ARBA" id="ARBA00022737"/>
    </source>
</evidence>
<sequence length="599" mass="69975">MEETKRVLRIILITARTSLTVQELTETYKEVTGCDIPLDELGYWDLFDFLSDLPDILIVKGNTLNSEVTLSQPKKASSQKDKKVKNGGFYEAGKTRLSRLSPSVNLNLNRYTRLSEVNDTKKRNHCSKNDNKSKKSKENNYNEIPENSNSDDVDENVRLTVCTFGEFMIEQGYFPTRNKRRLKNKTIAKSDKEMEEEEKKQRNGQNDTRNDVLTSRVPKYFQDKLSELIGEFDEGIWCTQLPNIFKEKFGRELPFERMGFRDLIVLCRELEHIFHCRKESACDYMLYDARRPMPKRKYYEEVKPTRVVDEKEWHVPSDMYVHLFPEGAVDIGVEIPRDHVTADEYEAIEFDVVAAEIYDPSKFWLYRDDGRLEALTTAMNTFYAKNRDRFRIPKQFLEIGRYCVAVALKQYHRCVIVKIQPNASFVNVFYIDYGSLEAVPKDQIWFLTKDFVKLPAQAIRARLSSICPPRKHIMWSSEATNRFRQLADMMHLKARIVKISLEEDCIEVCMRNPASSPVEDINSILVEEGHAYNEYMIRKKKGVNIDCLPNVESVHLLPKFEEIEQWLVPSVEEIEKFCENDLAGSSHCCQFCWQLSKYT</sequence>
<dbReference type="Pfam" id="PF00567">
    <property type="entry name" value="TUDOR"/>
    <property type="match status" value="1"/>
</dbReference>
<dbReference type="InterPro" id="IPR050621">
    <property type="entry name" value="Tudor_domain_containing"/>
</dbReference>
<protein>
    <recommendedName>
        <fullName evidence="10">Tudor domain-containing protein</fullName>
    </recommendedName>
</protein>
<comment type="subcellular location">
    <subcellularLocation>
        <location evidence="1">Cytoplasm</location>
    </subcellularLocation>
</comment>
<dbReference type="GO" id="GO:0007283">
    <property type="term" value="P:spermatogenesis"/>
    <property type="evidence" value="ECO:0007669"/>
    <property type="project" value="UniProtKB-KW"/>
</dbReference>
<keyword evidence="3" id="KW-0677">Repeat</keyword>
<feature type="domain" description="HTH OST-type" evidence="7">
    <location>
        <begin position="1"/>
        <end position="74"/>
    </location>
</feature>
<dbReference type="EMBL" id="JARQZJ010000096">
    <property type="protein sequence ID" value="KAK9885645.1"/>
    <property type="molecule type" value="Genomic_DNA"/>
</dbReference>
<keyword evidence="4" id="KW-0744">Spermatogenesis</keyword>
<feature type="compositionally biased region" description="Basic and acidic residues" evidence="5">
    <location>
        <begin position="117"/>
        <end position="140"/>
    </location>
</feature>
<comment type="caution">
    <text evidence="8">The sequence shown here is derived from an EMBL/GenBank/DDBJ whole genome shotgun (WGS) entry which is preliminary data.</text>
</comment>
<dbReference type="Pfam" id="PF12872">
    <property type="entry name" value="OST-HTH"/>
    <property type="match status" value="2"/>
</dbReference>
<keyword evidence="9" id="KW-1185">Reference proteome</keyword>
<dbReference type="PANTHER" id="PTHR22948">
    <property type="entry name" value="TUDOR DOMAIN CONTAINING PROTEIN"/>
    <property type="match status" value="1"/>
</dbReference>
<feature type="region of interest" description="Disordered" evidence="5">
    <location>
        <begin position="117"/>
        <end position="152"/>
    </location>
</feature>
<dbReference type="InterPro" id="IPR002999">
    <property type="entry name" value="Tudor"/>
</dbReference>
<evidence type="ECO:0000259" key="7">
    <source>
        <dbReference type="PROSITE" id="PS51644"/>
    </source>
</evidence>
<dbReference type="PANTHER" id="PTHR22948:SF76">
    <property type="entry name" value="FI20010P1-RELATED"/>
    <property type="match status" value="1"/>
</dbReference>
<reference evidence="8 9" key="1">
    <citation type="submission" date="2023-03" db="EMBL/GenBank/DDBJ databases">
        <title>Genome insight into feeding habits of ladybird beetles.</title>
        <authorList>
            <person name="Li H.-S."/>
            <person name="Huang Y.-H."/>
            <person name="Pang H."/>
        </authorList>
    </citation>
    <scope>NUCLEOTIDE SEQUENCE [LARGE SCALE GENOMIC DNA]</scope>
    <source>
        <strain evidence="8">SYSU_2023b</strain>
        <tissue evidence="8">Whole body</tissue>
    </source>
</reference>
<dbReference type="Gene3D" id="2.30.30.140">
    <property type="match status" value="1"/>
</dbReference>
<evidence type="ECO:0000256" key="1">
    <source>
        <dbReference type="ARBA" id="ARBA00004496"/>
    </source>
</evidence>
<dbReference type="Gene3D" id="2.40.50.90">
    <property type="match status" value="1"/>
</dbReference>
<feature type="domain" description="Tudor" evidence="6">
    <location>
        <begin position="396"/>
        <end position="454"/>
    </location>
</feature>
<dbReference type="InterPro" id="IPR035437">
    <property type="entry name" value="SNase_OB-fold_sf"/>
</dbReference>
<evidence type="ECO:0000259" key="6">
    <source>
        <dbReference type="PROSITE" id="PS50304"/>
    </source>
</evidence>
<dbReference type="PROSITE" id="PS50304">
    <property type="entry name" value="TUDOR"/>
    <property type="match status" value="1"/>
</dbReference>
<dbReference type="SUPFAM" id="SSF63748">
    <property type="entry name" value="Tudor/PWWP/MBT"/>
    <property type="match status" value="1"/>
</dbReference>
<dbReference type="InterPro" id="IPR025605">
    <property type="entry name" value="OST-HTH/LOTUS_dom"/>
</dbReference>
<evidence type="ECO:0008006" key="10">
    <source>
        <dbReference type="Google" id="ProtNLM"/>
    </source>
</evidence>